<comment type="catalytic activity">
    <reaction evidence="11">
        <text>2 pyruvate + H(+) = (2S)-2-acetolactate + CO2</text>
        <dbReference type="Rhea" id="RHEA:25249"/>
        <dbReference type="ChEBI" id="CHEBI:15361"/>
        <dbReference type="ChEBI" id="CHEBI:15378"/>
        <dbReference type="ChEBI" id="CHEBI:16526"/>
        <dbReference type="ChEBI" id="CHEBI:58476"/>
        <dbReference type="EC" id="2.2.1.6"/>
    </reaction>
</comment>
<keyword evidence="7 11" id="KW-0479">Metal-binding</keyword>
<dbReference type="AlphaFoldDB" id="A0A0W0S3R9"/>
<evidence type="ECO:0000256" key="1">
    <source>
        <dbReference type="ARBA" id="ARBA00004974"/>
    </source>
</evidence>
<dbReference type="GO" id="GO:0000287">
    <property type="term" value="F:magnesium ion binding"/>
    <property type="evidence" value="ECO:0007669"/>
    <property type="project" value="UniProtKB-UniRule"/>
</dbReference>
<dbReference type="InterPro" id="IPR011766">
    <property type="entry name" value="TPP_enzyme_TPP-bd"/>
</dbReference>
<keyword evidence="6 11" id="KW-0808">Transferase</keyword>
<comment type="pathway">
    <text evidence="2 11">Amino-acid biosynthesis; L-valine biosynthesis; L-valine from pyruvate: step 1/4.</text>
</comment>
<organism evidence="15 16">
    <name type="scientific">Legionella brunensis</name>
    <dbReference type="NCBI Taxonomy" id="29422"/>
    <lineage>
        <taxon>Bacteria</taxon>
        <taxon>Pseudomonadati</taxon>
        <taxon>Pseudomonadota</taxon>
        <taxon>Gammaproteobacteria</taxon>
        <taxon>Legionellales</taxon>
        <taxon>Legionellaceae</taxon>
        <taxon>Legionella</taxon>
    </lineage>
</organism>
<evidence type="ECO:0000256" key="9">
    <source>
        <dbReference type="ARBA" id="ARBA00023052"/>
    </source>
</evidence>
<dbReference type="Proteomes" id="UP000054742">
    <property type="component" value="Unassembled WGS sequence"/>
</dbReference>
<keyword evidence="16" id="KW-1185">Reference proteome</keyword>
<evidence type="ECO:0000256" key="10">
    <source>
        <dbReference type="ARBA" id="ARBA00023304"/>
    </source>
</evidence>
<dbReference type="Pfam" id="PF02776">
    <property type="entry name" value="TPP_enzyme_N"/>
    <property type="match status" value="1"/>
</dbReference>
<keyword evidence="9 11" id="KW-0786">Thiamine pyrophosphate</keyword>
<dbReference type="GO" id="GO:0050660">
    <property type="term" value="F:flavin adenine dinucleotide binding"/>
    <property type="evidence" value="ECO:0007669"/>
    <property type="project" value="InterPro"/>
</dbReference>
<comment type="similarity">
    <text evidence="3 11">Belongs to the TPP enzyme family.</text>
</comment>
<protein>
    <recommendedName>
        <fullName evidence="4 11">Acetolactate synthase</fullName>
        <ecNumber evidence="4 11">2.2.1.6</ecNumber>
    </recommendedName>
</protein>
<dbReference type="STRING" id="29422.Lbru_2781"/>
<evidence type="ECO:0000256" key="2">
    <source>
        <dbReference type="ARBA" id="ARBA00005025"/>
    </source>
</evidence>
<comment type="pathway">
    <text evidence="1 11">Amino-acid biosynthesis; L-isoleucine biosynthesis; L-isoleucine from 2-oxobutanoate: step 1/4.</text>
</comment>
<evidence type="ECO:0000259" key="14">
    <source>
        <dbReference type="Pfam" id="PF02776"/>
    </source>
</evidence>
<reference evidence="15 16" key="1">
    <citation type="submission" date="2015-11" db="EMBL/GenBank/DDBJ databases">
        <title>Genomic analysis of 38 Legionella species identifies large and diverse effector repertoires.</title>
        <authorList>
            <person name="Burstein D."/>
            <person name="Amaro F."/>
            <person name="Zusman T."/>
            <person name="Lifshitz Z."/>
            <person name="Cohen O."/>
            <person name="Gilbert J.A."/>
            <person name="Pupko T."/>
            <person name="Shuman H.A."/>
            <person name="Segal G."/>
        </authorList>
    </citation>
    <scope>NUCLEOTIDE SEQUENCE [LARGE SCALE GENOMIC DNA]</scope>
    <source>
        <strain evidence="15 16">ATCC 43878</strain>
    </source>
</reference>
<dbReference type="CDD" id="cd02015">
    <property type="entry name" value="TPP_AHAS"/>
    <property type="match status" value="1"/>
</dbReference>
<evidence type="ECO:0000259" key="12">
    <source>
        <dbReference type="Pfam" id="PF00205"/>
    </source>
</evidence>
<dbReference type="GO" id="GO:0005948">
    <property type="term" value="C:acetolactate synthase complex"/>
    <property type="evidence" value="ECO:0007669"/>
    <property type="project" value="TreeGrafter"/>
</dbReference>
<dbReference type="Gene3D" id="3.40.50.1220">
    <property type="entry name" value="TPP-binding domain"/>
    <property type="match status" value="1"/>
</dbReference>
<keyword evidence="8 11" id="KW-0460">Magnesium</keyword>
<comment type="caution">
    <text evidence="15">The sequence shown here is derived from an EMBL/GenBank/DDBJ whole genome shotgun (WGS) entry which is preliminary data.</text>
</comment>
<evidence type="ECO:0000256" key="11">
    <source>
        <dbReference type="RuleBase" id="RU003591"/>
    </source>
</evidence>
<accession>A0A0W0S3R9</accession>
<evidence type="ECO:0000259" key="13">
    <source>
        <dbReference type="Pfam" id="PF02775"/>
    </source>
</evidence>
<dbReference type="Gene3D" id="3.40.50.970">
    <property type="match status" value="2"/>
</dbReference>
<dbReference type="GO" id="GO:0030976">
    <property type="term" value="F:thiamine pyrophosphate binding"/>
    <property type="evidence" value="ECO:0007669"/>
    <property type="project" value="UniProtKB-UniRule"/>
</dbReference>
<dbReference type="SUPFAM" id="SSF52467">
    <property type="entry name" value="DHS-like NAD/FAD-binding domain"/>
    <property type="match status" value="1"/>
</dbReference>
<gene>
    <name evidence="15" type="primary">budB_2</name>
    <name evidence="15" type="ORF">Lbru_2781</name>
</gene>
<keyword evidence="10 11" id="KW-0100">Branched-chain amino acid biosynthesis</keyword>
<dbReference type="InterPro" id="IPR012846">
    <property type="entry name" value="Acetolactate_synth_lsu"/>
</dbReference>
<dbReference type="FunFam" id="3.40.50.1220:FF:000008">
    <property type="entry name" value="Acetolactate synthase"/>
    <property type="match status" value="1"/>
</dbReference>
<dbReference type="InterPro" id="IPR045229">
    <property type="entry name" value="TPP_enz"/>
</dbReference>
<feature type="domain" description="Thiamine pyrophosphate enzyme N-terminal TPP-binding" evidence="14">
    <location>
        <begin position="18"/>
        <end position="135"/>
    </location>
</feature>
<dbReference type="GO" id="GO:0009097">
    <property type="term" value="P:isoleucine biosynthetic process"/>
    <property type="evidence" value="ECO:0007669"/>
    <property type="project" value="UniProtKB-UniPathway"/>
</dbReference>
<evidence type="ECO:0000256" key="6">
    <source>
        <dbReference type="ARBA" id="ARBA00022679"/>
    </source>
</evidence>
<comment type="cofactor">
    <cofactor evidence="11">
        <name>thiamine diphosphate</name>
        <dbReference type="ChEBI" id="CHEBI:58937"/>
    </cofactor>
    <text evidence="11">Binds 1 thiamine pyrophosphate per subunit.</text>
</comment>
<dbReference type="FunFam" id="3.40.50.970:FF:000007">
    <property type="entry name" value="Acetolactate synthase"/>
    <property type="match status" value="1"/>
</dbReference>
<comment type="cofactor">
    <cofactor evidence="11">
        <name>Mg(2+)</name>
        <dbReference type="ChEBI" id="CHEBI:18420"/>
    </cofactor>
    <text evidence="11">Binds 1 Mg(2+) ion per subunit.</text>
</comment>
<evidence type="ECO:0000256" key="4">
    <source>
        <dbReference type="ARBA" id="ARBA00013145"/>
    </source>
</evidence>
<evidence type="ECO:0000256" key="7">
    <source>
        <dbReference type="ARBA" id="ARBA00022723"/>
    </source>
</evidence>
<dbReference type="Pfam" id="PF00205">
    <property type="entry name" value="TPP_enzyme_M"/>
    <property type="match status" value="1"/>
</dbReference>
<evidence type="ECO:0000256" key="8">
    <source>
        <dbReference type="ARBA" id="ARBA00022842"/>
    </source>
</evidence>
<dbReference type="EC" id="2.2.1.6" evidence="4 11"/>
<dbReference type="EMBL" id="LNXV01000034">
    <property type="protein sequence ID" value="KTC77888.1"/>
    <property type="molecule type" value="Genomic_DNA"/>
</dbReference>
<dbReference type="UniPathway" id="UPA00049">
    <property type="reaction ID" value="UER00059"/>
</dbReference>
<dbReference type="InterPro" id="IPR029035">
    <property type="entry name" value="DHS-like_NAD/FAD-binding_dom"/>
</dbReference>
<name>A0A0W0S3R9_9GAMM</name>
<evidence type="ECO:0000313" key="15">
    <source>
        <dbReference type="EMBL" id="KTC77888.1"/>
    </source>
</evidence>
<feature type="domain" description="Thiamine pyrophosphate enzyme TPP-binding" evidence="13">
    <location>
        <begin position="405"/>
        <end position="552"/>
    </location>
</feature>
<keyword evidence="5 11" id="KW-0028">Amino-acid biosynthesis</keyword>
<dbReference type="Pfam" id="PF02775">
    <property type="entry name" value="TPP_enzyme_C"/>
    <property type="match status" value="1"/>
</dbReference>
<feature type="domain" description="Thiamine pyrophosphate enzyme central" evidence="12">
    <location>
        <begin position="210"/>
        <end position="344"/>
    </location>
</feature>
<dbReference type="InterPro" id="IPR012001">
    <property type="entry name" value="Thiamin_PyroP_enz_TPP-bd_dom"/>
</dbReference>
<dbReference type="CDD" id="cd07035">
    <property type="entry name" value="TPP_PYR_POX_like"/>
    <property type="match status" value="1"/>
</dbReference>
<sequence length="576" mass="63245">MNLKQSQDHCSTMNSMKMSGAQAILESLIYEKVDLVFGYPGGAIMPLYDALYEVHSKIHHVLVRHEQGAAHAAEGYARTMGRAGVCIATSGPGATNLITGIADAMLDSVPLICLTGQVASPFLGKDAFQEADIVGMTLAVTKWSFQVTQTAEIPLAMAKAFYFAQTGRPGPVLVDITKDAQLGFLDFAYQKFLPPKVLPYQISLKDEEMQCAVKLINQAKRPYLLVGHGVLLSQGEKELLHFAEKTGIPVACTLLGLSAFPPDHPLYVGMLGMHGNYGANLLTNEADVLIAVGMRFDDRVTGNLKRYAKQAKVIHIDIDPSEVSKNVPVHVALIADAKKALEQLTMLVETNQHDDWLEQFKSCYKEEFAQVISNEIQPTSEKIKMGEVVHLLSRKTHGQAILVTDVGQHQMVVARYYQFMRNNSHITSGGLGAMGFALPAAIGAKFAAKDREVVAVIGDGGFQMTIQELGVINQEHLAVKIIILNNSYLGMVRQWQELFFEERYSCTSLQNPDFIKIAAGYGIRARRVESREQLEQAIDEMLASKEAYLLDIVVEQHSVVFPIIPSGAGVDEVRLS</sequence>
<evidence type="ECO:0000256" key="3">
    <source>
        <dbReference type="ARBA" id="ARBA00007812"/>
    </source>
</evidence>
<proteinExistence type="inferred from homology"/>
<evidence type="ECO:0000256" key="5">
    <source>
        <dbReference type="ARBA" id="ARBA00022605"/>
    </source>
</evidence>
<dbReference type="PATRIC" id="fig|29422.6.peg.2948"/>
<dbReference type="PANTHER" id="PTHR18968">
    <property type="entry name" value="THIAMINE PYROPHOSPHATE ENZYMES"/>
    <property type="match status" value="1"/>
</dbReference>
<dbReference type="GO" id="GO:0003984">
    <property type="term" value="F:acetolactate synthase activity"/>
    <property type="evidence" value="ECO:0007669"/>
    <property type="project" value="UniProtKB-EC"/>
</dbReference>
<dbReference type="InterPro" id="IPR012000">
    <property type="entry name" value="Thiamin_PyroP_enz_cen_dom"/>
</dbReference>
<dbReference type="UniPathway" id="UPA00047">
    <property type="reaction ID" value="UER00055"/>
</dbReference>
<evidence type="ECO:0000313" key="16">
    <source>
        <dbReference type="Proteomes" id="UP000054742"/>
    </source>
</evidence>
<dbReference type="SUPFAM" id="SSF52518">
    <property type="entry name" value="Thiamin diphosphate-binding fold (THDP-binding)"/>
    <property type="match status" value="2"/>
</dbReference>
<dbReference type="NCBIfam" id="TIGR00118">
    <property type="entry name" value="acolac_lg"/>
    <property type="match status" value="1"/>
</dbReference>
<dbReference type="InterPro" id="IPR039368">
    <property type="entry name" value="AHAS_TPP"/>
</dbReference>
<dbReference type="InterPro" id="IPR029061">
    <property type="entry name" value="THDP-binding"/>
</dbReference>
<dbReference type="PANTHER" id="PTHR18968:SF13">
    <property type="entry name" value="ACETOLACTATE SYNTHASE CATALYTIC SUBUNIT, MITOCHONDRIAL"/>
    <property type="match status" value="1"/>
</dbReference>
<dbReference type="GO" id="GO:0009099">
    <property type="term" value="P:L-valine biosynthetic process"/>
    <property type="evidence" value="ECO:0007669"/>
    <property type="project" value="UniProtKB-UniPathway"/>
</dbReference>